<evidence type="ECO:0000256" key="1">
    <source>
        <dbReference type="ARBA" id="ARBA00001917"/>
    </source>
</evidence>
<evidence type="ECO:0000256" key="3">
    <source>
        <dbReference type="ARBA" id="ARBA00022643"/>
    </source>
</evidence>
<dbReference type="InterPro" id="IPR013785">
    <property type="entry name" value="Aldolase_TIM"/>
</dbReference>
<reference evidence="7 8" key="1">
    <citation type="submission" date="2018-10" db="EMBL/GenBank/DDBJ databases">
        <title>The genome of Lysobacter enzymogenes OH11.</title>
        <authorList>
            <person name="Liu F."/>
            <person name="Zhao Y."/>
            <person name="Qian G."/>
            <person name="Chen Y."/>
            <person name="Xu H."/>
        </authorList>
    </citation>
    <scope>NUCLEOTIDE SEQUENCE [LARGE SCALE GENOMIC DNA]</scope>
    <source>
        <strain evidence="7 8">OH11</strain>
    </source>
</reference>
<comment type="caution">
    <text evidence="7">The sequence shown here is derived from an EMBL/GenBank/DDBJ whole genome shotgun (WGS) entry which is preliminary data.</text>
</comment>
<proteinExistence type="predicted"/>
<evidence type="ECO:0000313" key="7">
    <source>
        <dbReference type="EMBL" id="ROU07077.1"/>
    </source>
</evidence>
<dbReference type="CDD" id="cd02932">
    <property type="entry name" value="OYE_YqiM_FMN"/>
    <property type="match status" value="1"/>
</dbReference>
<dbReference type="InterPro" id="IPR044152">
    <property type="entry name" value="YqjM-like"/>
</dbReference>
<protein>
    <submittedName>
        <fullName evidence="7">NADH:flavin oxidoreductase/NADH oxidase</fullName>
    </submittedName>
</protein>
<dbReference type="Proteomes" id="UP000275910">
    <property type="component" value="Unassembled WGS sequence"/>
</dbReference>
<dbReference type="PANTHER" id="PTHR43303:SF4">
    <property type="entry name" value="NADPH DEHYDROGENASE C23G7.10C-RELATED"/>
    <property type="match status" value="1"/>
</dbReference>
<keyword evidence="3" id="KW-0288">FMN</keyword>
<dbReference type="Pfam" id="PF00724">
    <property type="entry name" value="Oxidored_FMN"/>
    <property type="match status" value="1"/>
</dbReference>
<dbReference type="GO" id="GO:0010181">
    <property type="term" value="F:FMN binding"/>
    <property type="evidence" value="ECO:0007669"/>
    <property type="project" value="InterPro"/>
</dbReference>
<comment type="cofactor">
    <cofactor evidence="1">
        <name>FMN</name>
        <dbReference type="ChEBI" id="CHEBI:58210"/>
    </cofactor>
</comment>
<keyword evidence="4" id="KW-0521">NADP</keyword>
<evidence type="ECO:0000256" key="4">
    <source>
        <dbReference type="ARBA" id="ARBA00022857"/>
    </source>
</evidence>
<evidence type="ECO:0000313" key="8">
    <source>
        <dbReference type="Proteomes" id="UP000275910"/>
    </source>
</evidence>
<evidence type="ECO:0000256" key="2">
    <source>
        <dbReference type="ARBA" id="ARBA00022630"/>
    </source>
</evidence>
<evidence type="ECO:0000259" key="6">
    <source>
        <dbReference type="Pfam" id="PF00724"/>
    </source>
</evidence>
<gene>
    <name evidence="7" type="ORF">D9T17_11280</name>
</gene>
<dbReference type="SUPFAM" id="SSF51395">
    <property type="entry name" value="FMN-linked oxidoreductases"/>
    <property type="match status" value="1"/>
</dbReference>
<sequence>MLPRRRGAYTLIRVPLRESPVVSRLFAPLQQRSLTLRNRLAVSPMCQYSASDGLPNNWHLVHLGSRAVGGAGLVLTEACAVSPEGRISAADTGLWNASQAEAWHRVSCFLRSREAAVGVQLAHAGRKASVEAPWLGGRPVAPQDGGWTPVAPSPLPYREGATRPRELQPIEIRTVVDDFAAAAQRALDACFQLVEIHAAHGYLLHQFLSPLSNRREDRYGGGFDNRTRLLREVLAAVREVWPERLPLWLRISATDWAEGGWDIEQSVELARMVKDLGVDLIDVSSGGLVPDARIPGDEPGYQVPFSARIRREAGIATGAVGLITRAAQAEGIVAQGEADVVLLARELLRDPYFPHRAARELGAAAHVPEQYQRAWA</sequence>
<keyword evidence="5" id="KW-0560">Oxidoreductase</keyword>
<dbReference type="AlphaFoldDB" id="A0A3N2RHY2"/>
<evidence type="ECO:0000256" key="5">
    <source>
        <dbReference type="ARBA" id="ARBA00023002"/>
    </source>
</evidence>
<dbReference type="GO" id="GO:0003959">
    <property type="term" value="F:NADPH dehydrogenase activity"/>
    <property type="evidence" value="ECO:0007669"/>
    <property type="project" value="InterPro"/>
</dbReference>
<accession>A0A3N2RHY2</accession>
<name>A0A3N2RHY2_LYSEN</name>
<keyword evidence="2" id="KW-0285">Flavoprotein</keyword>
<organism evidence="7 8">
    <name type="scientific">Lysobacter enzymogenes</name>
    <dbReference type="NCBI Taxonomy" id="69"/>
    <lineage>
        <taxon>Bacteria</taxon>
        <taxon>Pseudomonadati</taxon>
        <taxon>Pseudomonadota</taxon>
        <taxon>Gammaproteobacteria</taxon>
        <taxon>Lysobacterales</taxon>
        <taxon>Lysobacteraceae</taxon>
        <taxon>Lysobacter</taxon>
    </lineage>
</organism>
<dbReference type="PANTHER" id="PTHR43303">
    <property type="entry name" value="NADPH DEHYDROGENASE C23G7.10C-RELATED"/>
    <property type="match status" value="1"/>
</dbReference>
<feature type="domain" description="NADH:flavin oxidoreductase/NADH oxidase N-terminal" evidence="6">
    <location>
        <begin position="25"/>
        <end position="361"/>
    </location>
</feature>
<dbReference type="InterPro" id="IPR001155">
    <property type="entry name" value="OxRdtase_FMN_N"/>
</dbReference>
<dbReference type="Gene3D" id="3.20.20.70">
    <property type="entry name" value="Aldolase class I"/>
    <property type="match status" value="1"/>
</dbReference>
<dbReference type="EMBL" id="RCTY01000024">
    <property type="protein sequence ID" value="ROU07077.1"/>
    <property type="molecule type" value="Genomic_DNA"/>
</dbReference>
<dbReference type="GO" id="GO:0050661">
    <property type="term" value="F:NADP binding"/>
    <property type="evidence" value="ECO:0007669"/>
    <property type="project" value="InterPro"/>
</dbReference>